<reference evidence="9" key="2">
    <citation type="submission" date="2025-09" db="UniProtKB">
        <authorList>
            <consortium name="Ensembl"/>
        </authorList>
    </citation>
    <scope>IDENTIFICATION</scope>
</reference>
<dbReference type="InterPro" id="IPR043020">
    <property type="entry name" value="GCM_large"/>
</dbReference>
<dbReference type="InterPro" id="IPR003902">
    <property type="entry name" value="Tscrpt_reg_GCM"/>
</dbReference>
<dbReference type="GO" id="GO:0001228">
    <property type="term" value="F:DNA-binding transcription activator activity, RNA polymerase II-specific"/>
    <property type="evidence" value="ECO:0007669"/>
    <property type="project" value="InterPro"/>
</dbReference>
<dbReference type="AlphaFoldDB" id="A0A8C8RRT8"/>
<dbReference type="Ensembl" id="ENSPCET00000009972.1">
    <property type="protein sequence ID" value="ENSPCEP00000009640.1"/>
    <property type="gene ID" value="ENSPCEG00000007672.1"/>
</dbReference>
<feature type="region of interest" description="Disordered" evidence="7">
    <location>
        <begin position="426"/>
        <end position="464"/>
    </location>
</feature>
<dbReference type="PANTHER" id="PTHR12414">
    <property type="entry name" value="GLIAL CELLS MISSING RELATED/GLIDE"/>
    <property type="match status" value="1"/>
</dbReference>
<feature type="compositionally biased region" description="Basic and acidic residues" evidence="7">
    <location>
        <begin position="136"/>
        <end position="153"/>
    </location>
</feature>
<feature type="region of interest" description="Disordered" evidence="7">
    <location>
        <begin position="136"/>
        <end position="169"/>
    </location>
</feature>
<keyword evidence="2" id="KW-0217">Developmental protein</keyword>
<dbReference type="GO" id="GO:0005634">
    <property type="term" value="C:nucleus"/>
    <property type="evidence" value="ECO:0007669"/>
    <property type="project" value="UniProtKB-SubCell"/>
</dbReference>
<reference evidence="9" key="1">
    <citation type="submission" date="2025-08" db="UniProtKB">
        <authorList>
            <consortium name="Ensembl"/>
        </authorList>
    </citation>
    <scope>IDENTIFICATION</scope>
</reference>
<accession>A0A8C8RRT8</accession>
<evidence type="ECO:0000256" key="6">
    <source>
        <dbReference type="ARBA" id="ARBA00023242"/>
    </source>
</evidence>
<dbReference type="GO" id="GO:0000978">
    <property type="term" value="F:RNA polymerase II cis-regulatory region sequence-specific DNA binding"/>
    <property type="evidence" value="ECO:0007669"/>
    <property type="project" value="TreeGrafter"/>
</dbReference>
<comment type="subcellular location">
    <subcellularLocation>
        <location evidence="1">Nucleus</location>
    </subcellularLocation>
</comment>
<dbReference type="InterPro" id="IPR036115">
    <property type="entry name" value="GCM_dom_sf"/>
</dbReference>
<proteinExistence type="predicted"/>
<dbReference type="Gene3D" id="3.30.70.3530">
    <property type="entry name" value="GCM motif"/>
    <property type="match status" value="1"/>
</dbReference>
<sequence>TYNQLILFWCSEPKHFDGFQEWPDGYVRFIYRVEEKNAQRHLSGWAMRNTNNHNCQILKKSCLGVVVCARNCTLTDGTRLQLRPAICDKARQKQQKKVCPNCNSALELIPCRGHSGYPVTNFWRLDGKAIFFQAKGVHDHPRPESKSETEARRSAIKKQVSSSHLSQKKRLLESETRRCLDSNGHFNNIHHLSCMEGPEKFSNVTDNGFPIPAQSYPAFQNTDPYKATYDSASFQGETASPFQKYPNPRIFLPRPGGYEFGVPSYLSSSSYPPFYKDLTNTPVDTDPLNLTGPQYNGNTLNAYDKNFDSRHHRLKVLGKTGYGDRSDHGPIQANTNPPYFSGEYPCRYGSNLSPAAPALQTVITTTTKVSYQAYKPSVVKYSDNVCNIKNPQNCTRIEENISGTVHPEIKVQEDCDVVKAALLYQHDPGPTKSEQVDTYQYGPNPGNNYSEHEGQSFRFESGEY</sequence>
<name>A0A8C8RRT8_9SAUR</name>
<keyword evidence="6" id="KW-0539">Nucleus</keyword>
<dbReference type="GO" id="GO:0042063">
    <property type="term" value="P:gliogenesis"/>
    <property type="evidence" value="ECO:0007669"/>
    <property type="project" value="TreeGrafter"/>
</dbReference>
<dbReference type="PROSITE" id="PS50807">
    <property type="entry name" value="GCM"/>
    <property type="match status" value="1"/>
</dbReference>
<feature type="domain" description="GCM" evidence="8">
    <location>
        <begin position="1"/>
        <end position="155"/>
    </location>
</feature>
<evidence type="ECO:0000256" key="2">
    <source>
        <dbReference type="ARBA" id="ARBA00022473"/>
    </source>
</evidence>
<protein>
    <submittedName>
        <fullName evidence="9">Glial cells missing transcription factor 2</fullName>
    </submittedName>
</protein>
<dbReference type="FunFam" id="3.30.70.3530:FF:000001">
    <property type="entry name" value="Chorion-specific transcription factor GCMb"/>
    <property type="match status" value="1"/>
</dbReference>
<organism evidence="9 10">
    <name type="scientific">Pelusios castaneus</name>
    <name type="common">West African mud turtle</name>
    <dbReference type="NCBI Taxonomy" id="367368"/>
    <lineage>
        <taxon>Eukaryota</taxon>
        <taxon>Metazoa</taxon>
        <taxon>Chordata</taxon>
        <taxon>Craniata</taxon>
        <taxon>Vertebrata</taxon>
        <taxon>Euteleostomi</taxon>
        <taxon>Archelosauria</taxon>
        <taxon>Testudinata</taxon>
        <taxon>Testudines</taxon>
        <taxon>Pleurodira</taxon>
        <taxon>Pelomedusidae</taxon>
        <taxon>Pelusios</taxon>
    </lineage>
</organism>
<evidence type="ECO:0000256" key="3">
    <source>
        <dbReference type="ARBA" id="ARBA00023015"/>
    </source>
</evidence>
<evidence type="ECO:0000313" key="10">
    <source>
        <dbReference type="Proteomes" id="UP000694393"/>
    </source>
</evidence>
<evidence type="ECO:0000256" key="1">
    <source>
        <dbReference type="ARBA" id="ARBA00004123"/>
    </source>
</evidence>
<dbReference type="InterPro" id="IPR039791">
    <property type="entry name" value="GCM"/>
</dbReference>
<evidence type="ECO:0000313" key="9">
    <source>
        <dbReference type="Ensembl" id="ENSPCEP00000009640.1"/>
    </source>
</evidence>
<keyword evidence="10" id="KW-1185">Reference proteome</keyword>
<keyword evidence="3" id="KW-0805">Transcription regulation</keyword>
<keyword evidence="5" id="KW-0804">Transcription</keyword>
<dbReference type="Pfam" id="PF03615">
    <property type="entry name" value="GCM"/>
    <property type="match status" value="1"/>
</dbReference>
<evidence type="ECO:0000259" key="8">
    <source>
        <dbReference type="PROSITE" id="PS50807"/>
    </source>
</evidence>
<dbReference type="SUPFAM" id="SSF90073">
    <property type="entry name" value="GCM domain"/>
    <property type="match status" value="1"/>
</dbReference>
<dbReference type="Gene3D" id="2.20.25.670">
    <property type="entry name" value="GCM domain, large subdomain"/>
    <property type="match status" value="1"/>
</dbReference>
<dbReference type="InterPro" id="IPR043021">
    <property type="entry name" value="GCM_small"/>
</dbReference>
<dbReference type="PANTHER" id="PTHR12414:SF7">
    <property type="entry name" value="CHORION-SPECIFIC TRANSCRIPTION FACTOR GCMB"/>
    <property type="match status" value="1"/>
</dbReference>
<evidence type="ECO:0000256" key="4">
    <source>
        <dbReference type="ARBA" id="ARBA00023125"/>
    </source>
</evidence>
<keyword evidence="4" id="KW-0238">DNA-binding</keyword>
<evidence type="ECO:0000256" key="5">
    <source>
        <dbReference type="ARBA" id="ARBA00023163"/>
    </source>
</evidence>
<evidence type="ECO:0000256" key="7">
    <source>
        <dbReference type="SAM" id="MobiDB-lite"/>
    </source>
</evidence>
<dbReference type="Proteomes" id="UP000694393">
    <property type="component" value="Unplaced"/>
</dbReference>